<evidence type="ECO:0000259" key="12">
    <source>
        <dbReference type="Pfam" id="PF02558"/>
    </source>
</evidence>
<reference evidence="14" key="1">
    <citation type="submission" date="2019-02" db="EMBL/GenBank/DDBJ databases">
        <authorList>
            <person name="Pothier F.J."/>
        </authorList>
    </citation>
    <scope>NUCLEOTIDE SEQUENCE</scope>
    <source>
        <strain evidence="14">CI-1B</strain>
    </source>
</reference>
<dbReference type="GO" id="GO:0005737">
    <property type="term" value="C:cytoplasm"/>
    <property type="evidence" value="ECO:0007669"/>
    <property type="project" value="TreeGrafter"/>
</dbReference>
<evidence type="ECO:0000256" key="4">
    <source>
        <dbReference type="ARBA" id="ARBA00013014"/>
    </source>
</evidence>
<organism evidence="14 15">
    <name type="scientific">Bradyrhizobium ivorense</name>
    <dbReference type="NCBI Taxonomy" id="2511166"/>
    <lineage>
        <taxon>Bacteria</taxon>
        <taxon>Pseudomonadati</taxon>
        <taxon>Pseudomonadota</taxon>
        <taxon>Alphaproteobacteria</taxon>
        <taxon>Hyphomicrobiales</taxon>
        <taxon>Nitrobacteraceae</taxon>
        <taxon>Bradyrhizobium</taxon>
    </lineage>
</organism>
<feature type="domain" description="Ketopantoate reductase C-terminal" evidence="13">
    <location>
        <begin position="179"/>
        <end position="301"/>
    </location>
</feature>
<keyword evidence="15" id="KW-1185">Reference proteome</keyword>
<dbReference type="FunFam" id="3.40.50.720:FF:000307">
    <property type="entry name" value="2-dehydropantoate 2-reductase"/>
    <property type="match status" value="1"/>
</dbReference>
<dbReference type="OrthoDB" id="9796561at2"/>
<evidence type="ECO:0000256" key="3">
    <source>
        <dbReference type="ARBA" id="ARBA00007870"/>
    </source>
</evidence>
<proteinExistence type="inferred from homology"/>
<evidence type="ECO:0000313" key="14">
    <source>
        <dbReference type="EMBL" id="VIO76246.1"/>
    </source>
</evidence>
<dbReference type="PANTHER" id="PTHR21708">
    <property type="entry name" value="PROBABLE 2-DEHYDROPANTOATE 2-REDUCTASE"/>
    <property type="match status" value="1"/>
</dbReference>
<dbReference type="InterPro" id="IPR013328">
    <property type="entry name" value="6PGD_dom2"/>
</dbReference>
<keyword evidence="7 11" id="KW-0521">NADP</keyword>
<evidence type="ECO:0000256" key="11">
    <source>
        <dbReference type="RuleBase" id="RU362068"/>
    </source>
</evidence>
<evidence type="ECO:0000256" key="1">
    <source>
        <dbReference type="ARBA" id="ARBA00002919"/>
    </source>
</evidence>
<dbReference type="NCBIfam" id="NF005091">
    <property type="entry name" value="PRK06522.2-2"/>
    <property type="match status" value="1"/>
</dbReference>
<comment type="catalytic activity">
    <reaction evidence="10 11">
        <text>(R)-pantoate + NADP(+) = 2-dehydropantoate + NADPH + H(+)</text>
        <dbReference type="Rhea" id="RHEA:16233"/>
        <dbReference type="ChEBI" id="CHEBI:11561"/>
        <dbReference type="ChEBI" id="CHEBI:15378"/>
        <dbReference type="ChEBI" id="CHEBI:15980"/>
        <dbReference type="ChEBI" id="CHEBI:57783"/>
        <dbReference type="ChEBI" id="CHEBI:58349"/>
        <dbReference type="EC" id="1.1.1.169"/>
    </reaction>
</comment>
<dbReference type="EC" id="1.1.1.169" evidence="4 11"/>
<dbReference type="SUPFAM" id="SSF51735">
    <property type="entry name" value="NAD(P)-binding Rossmann-fold domains"/>
    <property type="match status" value="1"/>
</dbReference>
<dbReference type="InterPro" id="IPR036291">
    <property type="entry name" value="NAD(P)-bd_dom_sf"/>
</dbReference>
<dbReference type="InterPro" id="IPR013752">
    <property type="entry name" value="KPA_reductase"/>
</dbReference>
<gene>
    <name evidence="14" type="ORF">CI1B_63120</name>
</gene>
<comment type="similarity">
    <text evidence="3 11">Belongs to the ketopantoate reductase family.</text>
</comment>
<comment type="caution">
    <text evidence="14">The sequence shown here is derived from an EMBL/GenBank/DDBJ whole genome shotgun (WGS) entry which is preliminary data.</text>
</comment>
<dbReference type="UniPathway" id="UPA00028">
    <property type="reaction ID" value="UER00004"/>
</dbReference>
<dbReference type="Pfam" id="PF08546">
    <property type="entry name" value="ApbA_C"/>
    <property type="match status" value="1"/>
</dbReference>
<evidence type="ECO:0000256" key="5">
    <source>
        <dbReference type="ARBA" id="ARBA00019465"/>
    </source>
</evidence>
<evidence type="ECO:0000256" key="7">
    <source>
        <dbReference type="ARBA" id="ARBA00022857"/>
    </source>
</evidence>
<dbReference type="PANTHER" id="PTHR21708:SF26">
    <property type="entry name" value="2-DEHYDROPANTOATE 2-REDUCTASE"/>
    <property type="match status" value="1"/>
</dbReference>
<evidence type="ECO:0000256" key="9">
    <source>
        <dbReference type="ARBA" id="ARBA00032024"/>
    </source>
</evidence>
<comment type="pathway">
    <text evidence="2 11">Cofactor biosynthesis; (R)-pantothenate biosynthesis; (R)-pantoate from 3-methyl-2-oxobutanoate: step 2/2.</text>
</comment>
<dbReference type="Proteomes" id="UP000328092">
    <property type="component" value="Unassembled WGS sequence"/>
</dbReference>
<evidence type="ECO:0000259" key="13">
    <source>
        <dbReference type="Pfam" id="PF08546"/>
    </source>
</evidence>
<dbReference type="FunFam" id="1.10.1040.10:FF:000017">
    <property type="entry name" value="2-dehydropantoate 2-reductase"/>
    <property type="match status" value="1"/>
</dbReference>
<evidence type="ECO:0000256" key="8">
    <source>
        <dbReference type="ARBA" id="ARBA00023002"/>
    </source>
</evidence>
<name>A0A508TPW2_9BRAD</name>
<keyword evidence="8 11" id="KW-0560">Oxidoreductase</keyword>
<dbReference type="SUPFAM" id="SSF48179">
    <property type="entry name" value="6-phosphogluconate dehydrogenase C-terminal domain-like"/>
    <property type="match status" value="1"/>
</dbReference>
<comment type="function">
    <text evidence="1 11">Catalyzes the NADPH-dependent reduction of ketopantoate into pantoic acid.</text>
</comment>
<dbReference type="InterPro" id="IPR008927">
    <property type="entry name" value="6-PGluconate_DH-like_C_sf"/>
</dbReference>
<dbReference type="Gene3D" id="3.40.50.720">
    <property type="entry name" value="NAD(P)-binding Rossmann-like Domain"/>
    <property type="match status" value="1"/>
</dbReference>
<dbReference type="InterPro" id="IPR003710">
    <property type="entry name" value="ApbA"/>
</dbReference>
<dbReference type="GO" id="GO:0008677">
    <property type="term" value="F:2-dehydropantoate 2-reductase activity"/>
    <property type="evidence" value="ECO:0007669"/>
    <property type="project" value="UniProtKB-EC"/>
</dbReference>
<evidence type="ECO:0000313" key="15">
    <source>
        <dbReference type="Proteomes" id="UP000328092"/>
    </source>
</evidence>
<dbReference type="EMBL" id="CAADFC020000028">
    <property type="protein sequence ID" value="VIO76246.1"/>
    <property type="molecule type" value="Genomic_DNA"/>
</dbReference>
<evidence type="ECO:0000256" key="6">
    <source>
        <dbReference type="ARBA" id="ARBA00022655"/>
    </source>
</evidence>
<dbReference type="GO" id="GO:0015940">
    <property type="term" value="P:pantothenate biosynthetic process"/>
    <property type="evidence" value="ECO:0007669"/>
    <property type="project" value="UniProtKB-UniPathway"/>
</dbReference>
<keyword evidence="6 11" id="KW-0566">Pantothenate biosynthesis</keyword>
<evidence type="ECO:0000256" key="2">
    <source>
        <dbReference type="ARBA" id="ARBA00004994"/>
    </source>
</evidence>
<accession>A0A508TPW2</accession>
<feature type="domain" description="Ketopantoate reductase N-terminal" evidence="12">
    <location>
        <begin position="3"/>
        <end position="152"/>
    </location>
</feature>
<evidence type="ECO:0000256" key="10">
    <source>
        <dbReference type="ARBA" id="ARBA00048793"/>
    </source>
</evidence>
<dbReference type="InterPro" id="IPR051402">
    <property type="entry name" value="KPR-Related"/>
</dbReference>
<dbReference type="Gene3D" id="1.10.1040.10">
    <property type="entry name" value="N-(1-d-carboxylethyl)-l-norvaline Dehydrogenase, domain 2"/>
    <property type="match status" value="1"/>
</dbReference>
<dbReference type="InterPro" id="IPR013332">
    <property type="entry name" value="KPR_N"/>
</dbReference>
<dbReference type="Pfam" id="PF02558">
    <property type="entry name" value="ApbA"/>
    <property type="match status" value="1"/>
</dbReference>
<protein>
    <recommendedName>
        <fullName evidence="5 11">2-dehydropantoate 2-reductase</fullName>
        <ecNumber evidence="4 11">1.1.1.169</ecNumber>
    </recommendedName>
    <alternativeName>
        <fullName evidence="9 11">Ketopantoate reductase</fullName>
    </alternativeName>
</protein>
<sequence>MRIAVVGAGGVGGGFGAALAHAGADVTFIARGAHLAAMRSEGLKVQGGRGETHLVPTKATADPTEVGPVDIVLFCVKLWDVESAGEHIKPIVGPNTAVIPLQNGVDAPDRLIPILGRDAVMGGVAQISASIIKPGVINQVGTFMRMIFGELDGSVTPRGKALLELCLKAGFDATLSEQITTELWMKFVLLAANAGMTAVTRQPIGKLRDDPDLRPLFVSACEETIAVARANSIKLPPDALTKVLDFIGHAPPAMKASMALDLERGNRLELPWLNGKVVELGRKLGVPTPTHSMLYAVLKPYAMGAPADEAHSSR</sequence>
<dbReference type="NCBIfam" id="TIGR00745">
    <property type="entry name" value="apbA_panE"/>
    <property type="match status" value="1"/>
</dbReference>
<dbReference type="RefSeq" id="WP_139863028.1">
    <property type="nucleotide sequence ID" value="NZ_CAADFC020000028.1"/>
</dbReference>
<dbReference type="AlphaFoldDB" id="A0A508TPW2"/>